<sequence length="145" mass="15860">MDLPQQPEDEIPRTGEAIAPRPVPDSIDPNIRTDTSSAIGALLDANHQRTAQELRHRDAALLEVLSNLFERISVALLDGLRALVQPGLSQVLDAARRNRAPARAEQKNTYDRGGQADPAEEPQTKPRNFQEPREGGGREAGKLLS</sequence>
<evidence type="ECO:0000313" key="2">
    <source>
        <dbReference type="Proteomes" id="UP000805193"/>
    </source>
</evidence>
<accession>A0AC60PUB9</accession>
<evidence type="ECO:0000313" key="1">
    <source>
        <dbReference type="EMBL" id="KAG0424750.1"/>
    </source>
</evidence>
<dbReference type="Proteomes" id="UP000805193">
    <property type="component" value="Unassembled WGS sequence"/>
</dbReference>
<organism evidence="1 2">
    <name type="scientific">Ixodes persulcatus</name>
    <name type="common">Taiga tick</name>
    <dbReference type="NCBI Taxonomy" id="34615"/>
    <lineage>
        <taxon>Eukaryota</taxon>
        <taxon>Metazoa</taxon>
        <taxon>Ecdysozoa</taxon>
        <taxon>Arthropoda</taxon>
        <taxon>Chelicerata</taxon>
        <taxon>Arachnida</taxon>
        <taxon>Acari</taxon>
        <taxon>Parasitiformes</taxon>
        <taxon>Ixodida</taxon>
        <taxon>Ixodoidea</taxon>
        <taxon>Ixodidae</taxon>
        <taxon>Ixodinae</taxon>
        <taxon>Ixodes</taxon>
    </lineage>
</organism>
<comment type="caution">
    <text evidence="1">The sequence shown here is derived from an EMBL/GenBank/DDBJ whole genome shotgun (WGS) entry which is preliminary data.</text>
</comment>
<gene>
    <name evidence="1" type="ORF">HPB47_028043</name>
</gene>
<proteinExistence type="predicted"/>
<protein>
    <submittedName>
        <fullName evidence="1">Uncharacterized protein</fullName>
    </submittedName>
</protein>
<keyword evidence="2" id="KW-1185">Reference proteome</keyword>
<name>A0AC60PUB9_IXOPE</name>
<dbReference type="EMBL" id="JABSTQ010009940">
    <property type="protein sequence ID" value="KAG0424750.1"/>
    <property type="molecule type" value="Genomic_DNA"/>
</dbReference>
<reference evidence="1 2" key="1">
    <citation type="journal article" date="2020" name="Cell">
        <title>Large-Scale Comparative Analyses of Tick Genomes Elucidate Their Genetic Diversity and Vector Capacities.</title>
        <authorList>
            <consortium name="Tick Genome and Microbiome Consortium (TIGMIC)"/>
            <person name="Jia N."/>
            <person name="Wang J."/>
            <person name="Shi W."/>
            <person name="Du L."/>
            <person name="Sun Y."/>
            <person name="Zhan W."/>
            <person name="Jiang J.F."/>
            <person name="Wang Q."/>
            <person name="Zhang B."/>
            <person name="Ji P."/>
            <person name="Bell-Sakyi L."/>
            <person name="Cui X.M."/>
            <person name="Yuan T.T."/>
            <person name="Jiang B.G."/>
            <person name="Yang W.F."/>
            <person name="Lam T.T."/>
            <person name="Chang Q.C."/>
            <person name="Ding S.J."/>
            <person name="Wang X.J."/>
            <person name="Zhu J.G."/>
            <person name="Ruan X.D."/>
            <person name="Zhao L."/>
            <person name="Wei J.T."/>
            <person name="Ye R.Z."/>
            <person name="Que T.C."/>
            <person name="Du C.H."/>
            <person name="Zhou Y.H."/>
            <person name="Cheng J.X."/>
            <person name="Dai P.F."/>
            <person name="Guo W.B."/>
            <person name="Han X.H."/>
            <person name="Huang E.J."/>
            <person name="Li L.F."/>
            <person name="Wei W."/>
            <person name="Gao Y.C."/>
            <person name="Liu J.Z."/>
            <person name="Shao H.Z."/>
            <person name="Wang X."/>
            <person name="Wang C.C."/>
            <person name="Yang T.C."/>
            <person name="Huo Q.B."/>
            <person name="Li W."/>
            <person name="Chen H.Y."/>
            <person name="Chen S.E."/>
            <person name="Zhou L.G."/>
            <person name="Ni X.B."/>
            <person name="Tian J.H."/>
            <person name="Sheng Y."/>
            <person name="Liu T."/>
            <person name="Pan Y.S."/>
            <person name="Xia L.Y."/>
            <person name="Li J."/>
            <person name="Zhao F."/>
            <person name="Cao W.C."/>
        </authorList>
    </citation>
    <scope>NUCLEOTIDE SEQUENCE [LARGE SCALE GENOMIC DNA]</scope>
    <source>
        <strain evidence="1">Iper-2018</strain>
    </source>
</reference>